<accession>W9SQ04</accession>
<gene>
    <name evidence="2" type="ORF">L484_000686</name>
</gene>
<keyword evidence="3" id="KW-1185">Reference proteome</keyword>
<dbReference type="AlphaFoldDB" id="W9SQ04"/>
<dbReference type="Proteomes" id="UP000030645">
    <property type="component" value="Unassembled WGS sequence"/>
</dbReference>
<organism evidence="2 3">
    <name type="scientific">Morus notabilis</name>
    <dbReference type="NCBI Taxonomy" id="981085"/>
    <lineage>
        <taxon>Eukaryota</taxon>
        <taxon>Viridiplantae</taxon>
        <taxon>Streptophyta</taxon>
        <taxon>Embryophyta</taxon>
        <taxon>Tracheophyta</taxon>
        <taxon>Spermatophyta</taxon>
        <taxon>Magnoliopsida</taxon>
        <taxon>eudicotyledons</taxon>
        <taxon>Gunneridae</taxon>
        <taxon>Pentapetalae</taxon>
        <taxon>rosids</taxon>
        <taxon>fabids</taxon>
        <taxon>Rosales</taxon>
        <taxon>Moraceae</taxon>
        <taxon>Moreae</taxon>
        <taxon>Morus</taxon>
    </lineage>
</organism>
<dbReference type="EMBL" id="KE626000">
    <property type="protein sequence ID" value="EXC55015.1"/>
    <property type="molecule type" value="Genomic_DNA"/>
</dbReference>
<sequence>MTSRKSTHESENLARLCHAIVDEESDLSSAANYHINPSLLPLKKRRRLYDHRNEEEEEVDDDHNQKVMQSNVFSDTTTAASKRGRLDGVSLPIHPKSLSY</sequence>
<evidence type="ECO:0000256" key="1">
    <source>
        <dbReference type="SAM" id="MobiDB-lite"/>
    </source>
</evidence>
<protein>
    <submittedName>
        <fullName evidence="2">Uncharacterized protein</fullName>
    </submittedName>
</protein>
<proteinExistence type="predicted"/>
<name>W9SQ04_9ROSA</name>
<feature type="compositionally biased region" description="Polar residues" evidence="1">
    <location>
        <begin position="66"/>
        <end position="80"/>
    </location>
</feature>
<evidence type="ECO:0000313" key="3">
    <source>
        <dbReference type="Proteomes" id="UP000030645"/>
    </source>
</evidence>
<feature type="region of interest" description="Disordered" evidence="1">
    <location>
        <begin position="51"/>
        <end position="100"/>
    </location>
</feature>
<reference evidence="3" key="1">
    <citation type="submission" date="2013-01" db="EMBL/GenBank/DDBJ databases">
        <title>Draft Genome Sequence of a Mulberry Tree, Morus notabilis C.K. Schneid.</title>
        <authorList>
            <person name="He N."/>
            <person name="Zhao S."/>
        </authorList>
    </citation>
    <scope>NUCLEOTIDE SEQUENCE</scope>
</reference>
<evidence type="ECO:0000313" key="2">
    <source>
        <dbReference type="EMBL" id="EXC55015.1"/>
    </source>
</evidence>